<dbReference type="EMBL" id="HBGF01044155">
    <property type="protein sequence ID" value="CAD9144671.1"/>
    <property type="molecule type" value="Transcribed_RNA"/>
</dbReference>
<evidence type="ECO:0000256" key="1">
    <source>
        <dbReference type="ARBA" id="ARBA00004141"/>
    </source>
</evidence>
<dbReference type="GO" id="GO:0016020">
    <property type="term" value="C:membrane"/>
    <property type="evidence" value="ECO:0007669"/>
    <property type="project" value="UniProtKB-SubCell"/>
</dbReference>
<accession>A0A7S1QPE3</accession>
<dbReference type="Pfam" id="PF00230">
    <property type="entry name" value="MIP"/>
    <property type="match status" value="1"/>
</dbReference>
<name>A0A7S1QPE3_NEODS</name>
<feature type="transmembrane region" description="Helical" evidence="7">
    <location>
        <begin position="207"/>
        <end position="226"/>
    </location>
</feature>
<evidence type="ECO:0000256" key="7">
    <source>
        <dbReference type="SAM" id="Phobius"/>
    </source>
</evidence>
<feature type="transmembrane region" description="Helical" evidence="7">
    <location>
        <begin position="7"/>
        <end position="27"/>
    </location>
</feature>
<keyword evidence="4 7" id="KW-1133">Transmembrane helix</keyword>
<dbReference type="PRINTS" id="PR00783">
    <property type="entry name" value="MINTRINSICP"/>
</dbReference>
<dbReference type="Gene3D" id="1.20.1080.10">
    <property type="entry name" value="Glycerol uptake facilitator protein"/>
    <property type="match status" value="1"/>
</dbReference>
<evidence type="ECO:0000256" key="3">
    <source>
        <dbReference type="ARBA" id="ARBA00022692"/>
    </source>
</evidence>
<proteinExistence type="inferred from homology"/>
<comment type="subcellular location">
    <subcellularLocation>
        <location evidence="1">Membrane</location>
        <topology evidence="1">Multi-pass membrane protein</topology>
    </subcellularLocation>
</comment>
<comment type="similarity">
    <text evidence="6">Belongs to the MIP/aquaporin (TC 1.A.8) family.</text>
</comment>
<keyword evidence="3 6" id="KW-0812">Transmembrane</keyword>
<evidence type="ECO:0000256" key="5">
    <source>
        <dbReference type="ARBA" id="ARBA00023136"/>
    </source>
</evidence>
<sequence>MSIRRHLQKYLAEAMGNFFLVGTISLLGNPDTGVGPNPLVGPIAVGCVLMALIYAMGHVSSAHYNPAVTAVQLVRRDIRPVDAGMYVVAQLIGGVVGGIFGALIADDANVVGYPRPTHAKPGAVLRAFGAEVFFTCALMLVILHVAAKQQGNPFFGIAIAAVVVAGAITTGPVSGAVFNPAVASGLVLRHCVVTHERTCGTAVQGLWLYWVAPTLGAAIGAVLFTLMTTVPEDDDMPESAGAARQRRERMCLTAEDDCGDDDRECLRVDTGSHEPSDPKAGDRMCLRARGCSTVSNPAARDK</sequence>
<dbReference type="InterPro" id="IPR023271">
    <property type="entry name" value="Aquaporin-like"/>
</dbReference>
<feature type="transmembrane region" description="Helical" evidence="7">
    <location>
        <begin position="83"/>
        <end position="105"/>
    </location>
</feature>
<dbReference type="GO" id="GO:0015267">
    <property type="term" value="F:channel activity"/>
    <property type="evidence" value="ECO:0007669"/>
    <property type="project" value="InterPro"/>
</dbReference>
<evidence type="ECO:0008006" key="9">
    <source>
        <dbReference type="Google" id="ProtNLM"/>
    </source>
</evidence>
<dbReference type="PANTHER" id="PTHR45724:SF13">
    <property type="entry name" value="AQUAPORIN NIP1-1-RELATED"/>
    <property type="match status" value="1"/>
</dbReference>
<protein>
    <recommendedName>
        <fullName evidence="9">Aquaporin</fullName>
    </recommendedName>
</protein>
<evidence type="ECO:0000256" key="2">
    <source>
        <dbReference type="ARBA" id="ARBA00022448"/>
    </source>
</evidence>
<evidence type="ECO:0000313" key="8">
    <source>
        <dbReference type="EMBL" id="CAD9144671.1"/>
    </source>
</evidence>
<reference evidence="8" key="1">
    <citation type="submission" date="2021-01" db="EMBL/GenBank/DDBJ databases">
        <authorList>
            <person name="Corre E."/>
            <person name="Pelletier E."/>
            <person name="Niang G."/>
            <person name="Scheremetjew M."/>
            <person name="Finn R."/>
            <person name="Kale V."/>
            <person name="Holt S."/>
            <person name="Cochrane G."/>
            <person name="Meng A."/>
            <person name="Brown T."/>
            <person name="Cohen L."/>
        </authorList>
    </citation>
    <scope>NUCLEOTIDE SEQUENCE</scope>
    <source>
        <strain evidence="8">CCAP 1951/1</strain>
    </source>
</reference>
<keyword evidence="5 7" id="KW-0472">Membrane</keyword>
<feature type="transmembrane region" description="Helical" evidence="7">
    <location>
        <begin position="125"/>
        <end position="147"/>
    </location>
</feature>
<evidence type="ECO:0000256" key="4">
    <source>
        <dbReference type="ARBA" id="ARBA00022989"/>
    </source>
</evidence>
<organism evidence="8">
    <name type="scientific">Neobodo designis</name>
    <name type="common">Flagellated protozoan</name>
    <name type="synonym">Bodo designis</name>
    <dbReference type="NCBI Taxonomy" id="312471"/>
    <lineage>
        <taxon>Eukaryota</taxon>
        <taxon>Discoba</taxon>
        <taxon>Euglenozoa</taxon>
        <taxon>Kinetoplastea</taxon>
        <taxon>Metakinetoplastina</taxon>
        <taxon>Neobodonida</taxon>
        <taxon>Neobodo</taxon>
    </lineage>
</organism>
<dbReference type="AlphaFoldDB" id="A0A7S1QPE3"/>
<dbReference type="InterPro" id="IPR034294">
    <property type="entry name" value="Aquaporin_transptr"/>
</dbReference>
<gene>
    <name evidence="8" type="ORF">NDES1114_LOCUS29572</name>
</gene>
<evidence type="ECO:0000256" key="6">
    <source>
        <dbReference type="RuleBase" id="RU000477"/>
    </source>
</evidence>
<dbReference type="PANTHER" id="PTHR45724">
    <property type="entry name" value="AQUAPORIN NIP2-1"/>
    <property type="match status" value="1"/>
</dbReference>
<feature type="transmembrane region" description="Helical" evidence="7">
    <location>
        <begin position="154"/>
        <end position="178"/>
    </location>
</feature>
<dbReference type="InterPro" id="IPR000425">
    <property type="entry name" value="MIP"/>
</dbReference>
<dbReference type="SUPFAM" id="SSF81338">
    <property type="entry name" value="Aquaporin-like"/>
    <property type="match status" value="1"/>
</dbReference>
<feature type="transmembrane region" description="Helical" evidence="7">
    <location>
        <begin position="39"/>
        <end position="57"/>
    </location>
</feature>
<keyword evidence="2 6" id="KW-0813">Transport</keyword>